<feature type="transmembrane region" description="Helical" evidence="1">
    <location>
        <begin position="277"/>
        <end position="305"/>
    </location>
</feature>
<sequence>MLPKNKLIYLIIVSVFIISLVNVNYYYGSEEDKNNSKKIHIKFFYEEGCEYCKEGKEYMYNLIKEKSYNVEVQEINVYSSEGWNQFKDAGFTYVPAIILCDKIKLENKAVIVQYLDSMIISCIESSSTDLIPTEEIPEQESKDDMPKEEIVKSGSSISPIAALAAGFFSSLSPCLLAVLSFIIAYTAGGGNKSMTILLKSIFFGLGITGSYMVMAVAFLKAGATMPDNLRFFLALVGAWVTFFLGLNLINTGLHIVNLPISKKNFAQKMTNKLVMSYGLIGVFILGMIFAVINLPCAAIILPILIDEAIYGTTYTATLKVLLYGVGILIPFIIIGGVGAFAKNIARDMRWNPAVRFFGWVVMGGVVVAVSFYLVYQGFSLLQELSIKYVWYTIIGYGAIVLFSVFAFIKWRNKKVEESK</sequence>
<dbReference type="PANTHER" id="PTHR31272:SF9">
    <property type="entry name" value="BLL1027 PROTEIN"/>
    <property type="match status" value="1"/>
</dbReference>
<proteinExistence type="predicted"/>
<feature type="transmembrane region" description="Helical" evidence="1">
    <location>
        <begin position="160"/>
        <end position="184"/>
    </location>
</feature>
<name>A0A150IV79_9EURY</name>
<feature type="transmembrane region" description="Helical" evidence="1">
    <location>
        <begin position="231"/>
        <end position="256"/>
    </location>
</feature>
<dbReference type="InterPro" id="IPR051790">
    <property type="entry name" value="Cytochrome_c-biogenesis_DsbD"/>
</dbReference>
<comment type="caution">
    <text evidence="2">The sequence shown here is derived from an EMBL/GenBank/DDBJ whole genome shotgun (WGS) entry which is preliminary data.</text>
</comment>
<feature type="transmembrane region" description="Helical" evidence="1">
    <location>
        <begin position="388"/>
        <end position="408"/>
    </location>
</feature>
<dbReference type="SUPFAM" id="SSF52833">
    <property type="entry name" value="Thioredoxin-like"/>
    <property type="match status" value="1"/>
</dbReference>
<keyword evidence="1" id="KW-0472">Membrane</keyword>
<keyword evidence="1" id="KW-1133">Transmembrane helix</keyword>
<dbReference type="EMBL" id="LNGD01000124">
    <property type="protein sequence ID" value="KYC48921.1"/>
    <property type="molecule type" value="Genomic_DNA"/>
</dbReference>
<dbReference type="Proteomes" id="UP000075578">
    <property type="component" value="Unassembled WGS sequence"/>
</dbReference>
<feature type="transmembrane region" description="Helical" evidence="1">
    <location>
        <begin position="353"/>
        <end position="376"/>
    </location>
</feature>
<dbReference type="Gene3D" id="3.40.30.10">
    <property type="entry name" value="Glutaredoxin"/>
    <property type="match status" value="1"/>
</dbReference>
<accession>A0A150IV79</accession>
<evidence type="ECO:0000313" key="3">
    <source>
        <dbReference type="Proteomes" id="UP000075578"/>
    </source>
</evidence>
<evidence type="ECO:0000256" key="1">
    <source>
        <dbReference type="SAM" id="Phobius"/>
    </source>
</evidence>
<feature type="transmembrane region" description="Helical" evidence="1">
    <location>
        <begin position="320"/>
        <end position="341"/>
    </location>
</feature>
<dbReference type="AlphaFoldDB" id="A0A150IV79"/>
<reference evidence="2 3" key="1">
    <citation type="journal article" date="2016" name="ISME J.">
        <title>Chasing the elusive Euryarchaeota class WSA2: genomes reveal a uniquely fastidious methyl-reducing methanogen.</title>
        <authorList>
            <person name="Nobu M.K."/>
            <person name="Narihiro T."/>
            <person name="Kuroda K."/>
            <person name="Mei R."/>
            <person name="Liu W.T."/>
        </authorList>
    </citation>
    <scope>NUCLEOTIDE SEQUENCE [LARGE SCALE GENOMIC DNA]</scope>
    <source>
        <strain evidence="2">U1lsi0528_Bin089</strain>
    </source>
</reference>
<dbReference type="PANTHER" id="PTHR31272">
    <property type="entry name" value="CYTOCHROME C-TYPE BIOGENESIS PROTEIN HI_1454-RELATED"/>
    <property type="match status" value="1"/>
</dbReference>
<dbReference type="InterPro" id="IPR036249">
    <property type="entry name" value="Thioredoxin-like_sf"/>
</dbReference>
<feature type="transmembrane region" description="Helical" evidence="1">
    <location>
        <begin position="7"/>
        <end position="27"/>
    </location>
</feature>
<organism evidence="2 3">
    <name type="scientific">Candidatus Methanofastidiosum methylothiophilum</name>
    <dbReference type="NCBI Taxonomy" id="1705564"/>
    <lineage>
        <taxon>Archaea</taxon>
        <taxon>Methanobacteriati</taxon>
        <taxon>Methanobacteriota</taxon>
        <taxon>Stenosarchaea group</taxon>
        <taxon>Candidatus Methanofastidiosia</taxon>
        <taxon>Candidatus Methanofastidiosales</taxon>
        <taxon>Candidatus Methanofastidiosaceae</taxon>
        <taxon>Candidatus Methanofastidiosum</taxon>
    </lineage>
</organism>
<feature type="transmembrane region" description="Helical" evidence="1">
    <location>
        <begin position="196"/>
        <end position="219"/>
    </location>
</feature>
<protein>
    <submittedName>
        <fullName evidence="2">Thiol:disulfide interchange protein</fullName>
    </submittedName>
</protein>
<evidence type="ECO:0000313" key="2">
    <source>
        <dbReference type="EMBL" id="KYC48921.1"/>
    </source>
</evidence>
<keyword evidence="1" id="KW-0812">Transmembrane</keyword>
<gene>
    <name evidence="2" type="ORF">AMQ74_01533</name>
</gene>